<feature type="domain" description="RNA polymerase sigma-70 region 4" evidence="7">
    <location>
        <begin position="161"/>
        <end position="210"/>
    </location>
</feature>
<dbReference type="GO" id="GO:0006352">
    <property type="term" value="P:DNA-templated transcription initiation"/>
    <property type="evidence" value="ECO:0007669"/>
    <property type="project" value="InterPro"/>
</dbReference>
<dbReference type="RefSeq" id="WP_091384287.1">
    <property type="nucleotide sequence ID" value="NZ_FNDV01000015.1"/>
</dbReference>
<dbReference type="CDD" id="cd06171">
    <property type="entry name" value="Sigma70_r4"/>
    <property type="match status" value="1"/>
</dbReference>
<reference evidence="9" key="1">
    <citation type="submission" date="2016-10" db="EMBL/GenBank/DDBJ databases">
        <authorList>
            <person name="Varghese N."/>
            <person name="Submissions S."/>
        </authorList>
    </citation>
    <scope>NUCLEOTIDE SEQUENCE [LARGE SCALE GENOMIC DNA]</scope>
    <source>
        <strain evidence="9">IBRC-M 10655</strain>
    </source>
</reference>
<dbReference type="InterPro" id="IPR013324">
    <property type="entry name" value="RNA_pol_sigma_r3/r4-like"/>
</dbReference>
<gene>
    <name evidence="8" type="ORF">SAMN05192558_12331</name>
</gene>
<dbReference type="InterPro" id="IPR013325">
    <property type="entry name" value="RNA_pol_sigma_r2"/>
</dbReference>
<evidence type="ECO:0000256" key="1">
    <source>
        <dbReference type="ARBA" id="ARBA00010641"/>
    </source>
</evidence>
<dbReference type="NCBIfam" id="NF007230">
    <property type="entry name" value="PRK09648.1"/>
    <property type="match status" value="1"/>
</dbReference>
<dbReference type="InterPro" id="IPR007630">
    <property type="entry name" value="RNA_pol_sigma70_r4"/>
</dbReference>
<dbReference type="InterPro" id="IPR036388">
    <property type="entry name" value="WH-like_DNA-bd_sf"/>
</dbReference>
<evidence type="ECO:0000256" key="5">
    <source>
        <dbReference type="ARBA" id="ARBA00023163"/>
    </source>
</evidence>
<keyword evidence="5" id="KW-0804">Transcription</keyword>
<feature type="domain" description="RNA polymerase sigma-70 region 2" evidence="6">
    <location>
        <begin position="59"/>
        <end position="126"/>
    </location>
</feature>
<dbReference type="STRING" id="504798.SAMN05421871_115136"/>
<dbReference type="NCBIfam" id="TIGR02937">
    <property type="entry name" value="sigma70-ECF"/>
    <property type="match status" value="1"/>
</dbReference>
<keyword evidence="4" id="KW-0238">DNA-binding</keyword>
<evidence type="ECO:0000259" key="6">
    <source>
        <dbReference type="Pfam" id="PF04542"/>
    </source>
</evidence>
<dbReference type="InterPro" id="IPR014284">
    <property type="entry name" value="RNA_pol_sigma-70_dom"/>
</dbReference>
<keyword evidence="3" id="KW-0731">Sigma factor</keyword>
<evidence type="ECO:0000256" key="2">
    <source>
        <dbReference type="ARBA" id="ARBA00023015"/>
    </source>
</evidence>
<evidence type="ECO:0000256" key="4">
    <source>
        <dbReference type="ARBA" id="ARBA00023125"/>
    </source>
</evidence>
<dbReference type="InterPro" id="IPR007627">
    <property type="entry name" value="RNA_pol_sigma70_r2"/>
</dbReference>
<dbReference type="SUPFAM" id="SSF88659">
    <property type="entry name" value="Sigma3 and sigma4 domains of RNA polymerase sigma factors"/>
    <property type="match status" value="1"/>
</dbReference>
<organism evidence="8 9">
    <name type="scientific">Actinokineospora alba</name>
    <dbReference type="NCBI Taxonomy" id="504798"/>
    <lineage>
        <taxon>Bacteria</taxon>
        <taxon>Bacillati</taxon>
        <taxon>Actinomycetota</taxon>
        <taxon>Actinomycetes</taxon>
        <taxon>Pseudonocardiales</taxon>
        <taxon>Pseudonocardiaceae</taxon>
        <taxon>Actinokineospora</taxon>
    </lineage>
</organism>
<sequence>MLCTVELDDELAELEASLRTVRPRPRFVGPVDRYNVEEAVAAAIAGDGGATDALLLFLRPLIVRYCRVKLGRMPRSFSSPDDVAQEVCVAVFRALPSYQQLGRPFLSFVYGIAAHKIADVHRANTRDKSDPTAENPDVMSLDDGPEQITLRHELAEHTGALLRTLTQRQRDILIMRIVLGMSAQETADTMGTTAEAIRVAQHRALNRLRKTLAVA</sequence>
<dbReference type="Pfam" id="PF04545">
    <property type="entry name" value="Sigma70_r4"/>
    <property type="match status" value="1"/>
</dbReference>
<proteinExistence type="inferred from homology"/>
<dbReference type="PANTHER" id="PTHR43133">
    <property type="entry name" value="RNA POLYMERASE ECF-TYPE SIGMA FACTO"/>
    <property type="match status" value="1"/>
</dbReference>
<evidence type="ECO:0000256" key="3">
    <source>
        <dbReference type="ARBA" id="ARBA00023082"/>
    </source>
</evidence>
<evidence type="ECO:0000259" key="7">
    <source>
        <dbReference type="Pfam" id="PF04545"/>
    </source>
</evidence>
<dbReference type="GO" id="GO:0016987">
    <property type="term" value="F:sigma factor activity"/>
    <property type="evidence" value="ECO:0007669"/>
    <property type="project" value="UniProtKB-KW"/>
</dbReference>
<dbReference type="AlphaFoldDB" id="A0A1H0WLL7"/>
<keyword evidence="2" id="KW-0805">Transcription regulation</keyword>
<dbReference type="SUPFAM" id="SSF88946">
    <property type="entry name" value="Sigma2 domain of RNA polymerase sigma factors"/>
    <property type="match status" value="1"/>
</dbReference>
<dbReference type="GO" id="GO:0003677">
    <property type="term" value="F:DNA binding"/>
    <property type="evidence" value="ECO:0007669"/>
    <property type="project" value="UniProtKB-KW"/>
</dbReference>
<accession>A0A1H0WLL7</accession>
<keyword evidence="9" id="KW-1185">Reference proteome</keyword>
<dbReference type="OrthoDB" id="160825at2"/>
<evidence type="ECO:0000313" key="9">
    <source>
        <dbReference type="Proteomes" id="UP000199651"/>
    </source>
</evidence>
<protein>
    <submittedName>
        <fullName evidence="8">RNA polymerase sigma-70 factor, ECF subfamily</fullName>
    </submittedName>
</protein>
<dbReference type="Proteomes" id="UP000199651">
    <property type="component" value="Unassembled WGS sequence"/>
</dbReference>
<dbReference type="InterPro" id="IPR039425">
    <property type="entry name" value="RNA_pol_sigma-70-like"/>
</dbReference>
<dbReference type="Gene3D" id="1.10.10.10">
    <property type="entry name" value="Winged helix-like DNA-binding domain superfamily/Winged helix DNA-binding domain"/>
    <property type="match status" value="1"/>
</dbReference>
<dbReference type="Gene3D" id="1.10.1740.10">
    <property type="match status" value="1"/>
</dbReference>
<name>A0A1H0WLL7_9PSEU</name>
<dbReference type="Pfam" id="PF04542">
    <property type="entry name" value="Sigma70_r2"/>
    <property type="match status" value="1"/>
</dbReference>
<dbReference type="PANTHER" id="PTHR43133:SF58">
    <property type="entry name" value="ECF RNA POLYMERASE SIGMA FACTOR SIGD"/>
    <property type="match status" value="1"/>
</dbReference>
<dbReference type="EMBL" id="FNJB01000023">
    <property type="protein sequence ID" value="SDP91513.1"/>
    <property type="molecule type" value="Genomic_DNA"/>
</dbReference>
<comment type="similarity">
    <text evidence="1">Belongs to the sigma-70 factor family. ECF subfamily.</text>
</comment>
<evidence type="ECO:0000313" key="8">
    <source>
        <dbReference type="EMBL" id="SDP91513.1"/>
    </source>
</evidence>